<dbReference type="InterPro" id="IPR032342">
    <property type="entry name" value="DUF4861"/>
</dbReference>
<name>A0A4S8HY00_9BACT</name>
<dbReference type="AlphaFoldDB" id="A0A4S8HY00"/>
<reference evidence="1 2" key="1">
    <citation type="submission" date="2019-04" db="EMBL/GenBank/DDBJ databases">
        <title>Niastella caeni sp. nov., isolated from activated sludge.</title>
        <authorList>
            <person name="Sheng M."/>
        </authorList>
    </citation>
    <scope>NUCLEOTIDE SEQUENCE [LARGE SCALE GENOMIC DNA]</scope>
    <source>
        <strain evidence="1 2">HX-2-15</strain>
    </source>
</reference>
<keyword evidence="2" id="KW-1185">Reference proteome</keyword>
<evidence type="ECO:0000313" key="2">
    <source>
        <dbReference type="Proteomes" id="UP000306918"/>
    </source>
</evidence>
<comment type="caution">
    <text evidence="1">The sequence shown here is derived from an EMBL/GenBank/DDBJ whole genome shotgun (WGS) entry which is preliminary data.</text>
</comment>
<gene>
    <name evidence="1" type="ORF">FAM09_14375</name>
</gene>
<dbReference type="OrthoDB" id="258246at2"/>
<dbReference type="Proteomes" id="UP000306918">
    <property type="component" value="Unassembled WGS sequence"/>
</dbReference>
<dbReference type="Pfam" id="PF16153">
    <property type="entry name" value="DUF4861"/>
    <property type="match status" value="1"/>
</dbReference>
<dbReference type="RefSeq" id="WP_136577811.1">
    <property type="nucleotide sequence ID" value="NZ_STFF01000003.1"/>
</dbReference>
<dbReference type="PROSITE" id="PS51257">
    <property type="entry name" value="PROKAR_LIPOPROTEIN"/>
    <property type="match status" value="1"/>
</dbReference>
<protein>
    <submittedName>
        <fullName evidence="1">DUF4861 domain-containing protein</fullName>
    </submittedName>
</protein>
<evidence type="ECO:0000313" key="1">
    <source>
        <dbReference type="EMBL" id="THU39679.1"/>
    </source>
</evidence>
<organism evidence="1 2">
    <name type="scientific">Niastella caeni</name>
    <dbReference type="NCBI Taxonomy" id="2569763"/>
    <lineage>
        <taxon>Bacteria</taxon>
        <taxon>Pseudomonadati</taxon>
        <taxon>Bacteroidota</taxon>
        <taxon>Chitinophagia</taxon>
        <taxon>Chitinophagales</taxon>
        <taxon>Chitinophagaceae</taxon>
        <taxon>Niastella</taxon>
    </lineage>
</organism>
<sequence length="428" mass="48144">MSYFKYGLPFLLLLASCRHVKPLAIADPRNPASEDLVVIKRADLEKRIGIIPSGKYVSLYDHKGVPMVVQFDDLDANGEWDEAVFLYSWKLNKMLGIQPVITDAPATVKAVVRAHVRHMKKNADNSFGPALDKDTMPVNALPTDFSKQVLPPYLTEGPAWENDKVGFRLYYDVRNGKDIWGKTTNRMVLDEVGTDTSKNYHQQADWGMDVLKVGASLGAGSLALLVPLPNGKDTLVRLGGKNIERVTYEKVADGPVRAICRLHYLNWKIVEGLPPVSITEEIHIWGGQYFYESHLTITGAPAGAQLVTGIVNLKSKNVHEINLNCWRAIYTYDEQSENKDKLGLAVVMRTAHVAGTSTTPNANTDIQNTYIMKANIKDNDPLYFRFYAGWEKSDQMFSTEQLFHAFLAHEMNCNGKTRILKKFRRLEK</sequence>
<dbReference type="EMBL" id="STFF01000003">
    <property type="protein sequence ID" value="THU39679.1"/>
    <property type="molecule type" value="Genomic_DNA"/>
</dbReference>
<proteinExistence type="predicted"/>
<accession>A0A4S8HY00</accession>